<evidence type="ECO:0000256" key="5">
    <source>
        <dbReference type="ARBA" id="ARBA00022989"/>
    </source>
</evidence>
<dbReference type="PANTHER" id="PTHR33778">
    <property type="entry name" value="PROTEIN MGTC"/>
    <property type="match status" value="1"/>
</dbReference>
<dbReference type="AlphaFoldDB" id="A0AAW9S068"/>
<feature type="transmembrane region" description="Helical" evidence="7">
    <location>
        <begin position="13"/>
        <end position="33"/>
    </location>
</feature>
<evidence type="ECO:0000256" key="3">
    <source>
        <dbReference type="ARBA" id="ARBA00022475"/>
    </source>
</evidence>
<evidence type="ECO:0000259" key="8">
    <source>
        <dbReference type="Pfam" id="PF02308"/>
    </source>
</evidence>
<keyword evidence="4 7" id="KW-0812">Transmembrane</keyword>
<dbReference type="GO" id="GO:0005886">
    <property type="term" value="C:plasma membrane"/>
    <property type="evidence" value="ECO:0007669"/>
    <property type="project" value="UniProtKB-SubCell"/>
</dbReference>
<keyword evidence="7" id="KW-0997">Cell inner membrane</keyword>
<keyword evidence="10" id="KW-1185">Reference proteome</keyword>
<accession>A0AAW9S068</accession>
<feature type="domain" description="MgtC/SapB/SrpB/YhiD N-terminal" evidence="8">
    <location>
        <begin position="22"/>
        <end position="148"/>
    </location>
</feature>
<comment type="subcellular location">
    <subcellularLocation>
        <location evidence="7">Cell inner membrane</location>
        <topology evidence="7">Multi-pass membrane protein</topology>
    </subcellularLocation>
    <subcellularLocation>
        <location evidence="1">Cell membrane</location>
        <topology evidence="1">Multi-pass membrane protein</topology>
    </subcellularLocation>
</comment>
<evidence type="ECO:0000256" key="1">
    <source>
        <dbReference type="ARBA" id="ARBA00004651"/>
    </source>
</evidence>
<comment type="caution">
    <text evidence="9">The sequence shown here is derived from an EMBL/GenBank/DDBJ whole genome shotgun (WGS) entry which is preliminary data.</text>
</comment>
<keyword evidence="3" id="KW-1003">Cell membrane</keyword>
<dbReference type="InterPro" id="IPR003416">
    <property type="entry name" value="MgtC/SapB/SrpB/YhiD_fam"/>
</dbReference>
<evidence type="ECO:0000256" key="7">
    <source>
        <dbReference type="RuleBase" id="RU365041"/>
    </source>
</evidence>
<gene>
    <name evidence="9" type="ORF">V3328_23975</name>
</gene>
<evidence type="ECO:0000256" key="6">
    <source>
        <dbReference type="ARBA" id="ARBA00023136"/>
    </source>
</evidence>
<feature type="transmembrane region" description="Helical" evidence="7">
    <location>
        <begin position="83"/>
        <end position="101"/>
    </location>
</feature>
<keyword evidence="5 7" id="KW-1133">Transmembrane helix</keyword>
<dbReference type="PANTHER" id="PTHR33778:SF1">
    <property type="entry name" value="MAGNESIUM TRANSPORTER YHID-RELATED"/>
    <property type="match status" value="1"/>
</dbReference>
<dbReference type="Proteomes" id="UP001378188">
    <property type="component" value="Unassembled WGS sequence"/>
</dbReference>
<feature type="transmembrane region" description="Helical" evidence="7">
    <location>
        <begin position="113"/>
        <end position="146"/>
    </location>
</feature>
<sequence length="171" mass="17640">MLEDLTTAFSADVGIEAILARLASAAVLGLVIGLDREFRQVPAGLRTHMLVSLAAATFALLAFEIVERAKHEGVTNTDPVRMIEAVTAGVAFLAAGSIIRGGRRVHGLTTGAAMWLAGAIGLACGVGAYSIAVVATVFGVAILTVIRLGERAASLKSGTRAEGFNRPPDKD</sequence>
<name>A0AAW9S068_9HYPH</name>
<dbReference type="RefSeq" id="WP_340332255.1">
    <property type="nucleotide sequence ID" value="NZ_JAZHOF010000012.1"/>
</dbReference>
<feature type="transmembrane region" description="Helical" evidence="7">
    <location>
        <begin position="45"/>
        <end position="63"/>
    </location>
</feature>
<dbReference type="PRINTS" id="PR01837">
    <property type="entry name" value="MGTCSAPBPROT"/>
</dbReference>
<evidence type="ECO:0000256" key="4">
    <source>
        <dbReference type="ARBA" id="ARBA00022692"/>
    </source>
</evidence>
<protein>
    <recommendedName>
        <fullName evidence="7">Protein MgtC</fullName>
    </recommendedName>
</protein>
<keyword evidence="6 7" id="KW-0472">Membrane</keyword>
<dbReference type="Pfam" id="PF02308">
    <property type="entry name" value="MgtC"/>
    <property type="match status" value="1"/>
</dbReference>
<dbReference type="EMBL" id="JAZHOF010000012">
    <property type="protein sequence ID" value="MEJ8574558.1"/>
    <property type="molecule type" value="Genomic_DNA"/>
</dbReference>
<proteinExistence type="inferred from homology"/>
<evidence type="ECO:0000256" key="2">
    <source>
        <dbReference type="ARBA" id="ARBA00009298"/>
    </source>
</evidence>
<dbReference type="InterPro" id="IPR049177">
    <property type="entry name" value="MgtC_SapB_SrpB_YhiD_N"/>
</dbReference>
<evidence type="ECO:0000313" key="10">
    <source>
        <dbReference type="Proteomes" id="UP001378188"/>
    </source>
</evidence>
<comment type="similarity">
    <text evidence="2 7">Belongs to the MgtC/SapB family.</text>
</comment>
<evidence type="ECO:0000313" key="9">
    <source>
        <dbReference type="EMBL" id="MEJ8574558.1"/>
    </source>
</evidence>
<reference evidence="9 10" key="1">
    <citation type="submission" date="2024-02" db="EMBL/GenBank/DDBJ databases">
        <title>Genome analysis and characterization of Microbaculum marinisediminis sp. nov., isolated from marine sediment.</title>
        <authorList>
            <person name="Du Z.-J."/>
            <person name="Ye Y.-Q."/>
            <person name="Zhang Z.-R."/>
            <person name="Yuan S.-M."/>
            <person name="Zhang X.-Y."/>
        </authorList>
    </citation>
    <scope>NUCLEOTIDE SEQUENCE [LARGE SCALE GENOMIC DNA]</scope>
    <source>
        <strain evidence="9 10">SDUM1044001</strain>
    </source>
</reference>
<organism evidence="9 10">
    <name type="scientific">Microbaculum marinum</name>
    <dbReference type="NCBI Taxonomy" id="1764581"/>
    <lineage>
        <taxon>Bacteria</taxon>
        <taxon>Pseudomonadati</taxon>
        <taxon>Pseudomonadota</taxon>
        <taxon>Alphaproteobacteria</taxon>
        <taxon>Hyphomicrobiales</taxon>
        <taxon>Tepidamorphaceae</taxon>
        <taxon>Microbaculum</taxon>
    </lineage>
</organism>